<dbReference type="AlphaFoldDB" id="A0A117MEX1"/>
<organism evidence="1 2">
    <name type="scientific">Methanoculleus marisnigri</name>
    <dbReference type="NCBI Taxonomy" id="2198"/>
    <lineage>
        <taxon>Archaea</taxon>
        <taxon>Methanobacteriati</taxon>
        <taxon>Methanobacteriota</taxon>
        <taxon>Stenosarchaea group</taxon>
        <taxon>Methanomicrobia</taxon>
        <taxon>Methanomicrobiales</taxon>
        <taxon>Methanomicrobiaceae</taxon>
        <taxon>Methanoculleus</taxon>
    </lineage>
</organism>
<gene>
    <name evidence="1" type="ORF">XE10_1502</name>
</gene>
<dbReference type="PATRIC" id="fig|2198.3.peg.1476"/>
<proteinExistence type="predicted"/>
<dbReference type="EMBL" id="LGHE01000186">
    <property type="protein sequence ID" value="KUL00242.1"/>
    <property type="molecule type" value="Genomic_DNA"/>
</dbReference>
<reference evidence="2" key="1">
    <citation type="journal article" date="2015" name="MBio">
        <title>Genome-Resolved Metagenomic Analysis Reveals Roles for Candidate Phyla and Other Microbial Community Members in Biogeochemical Transformations in Oil Reservoirs.</title>
        <authorList>
            <person name="Hu P."/>
            <person name="Tom L."/>
            <person name="Singh A."/>
            <person name="Thomas B.C."/>
            <person name="Baker B.J."/>
            <person name="Piceno Y.M."/>
            <person name="Andersen G.L."/>
            <person name="Banfield J.F."/>
        </authorList>
    </citation>
    <scope>NUCLEOTIDE SEQUENCE [LARGE SCALE GENOMIC DNA]</scope>
</reference>
<comment type="caution">
    <text evidence="1">The sequence shown here is derived from an EMBL/GenBank/DDBJ whole genome shotgun (WGS) entry which is preliminary data.</text>
</comment>
<evidence type="ECO:0000313" key="2">
    <source>
        <dbReference type="Proteomes" id="UP000054598"/>
    </source>
</evidence>
<evidence type="ECO:0000313" key="1">
    <source>
        <dbReference type="EMBL" id="KUL00242.1"/>
    </source>
</evidence>
<sequence>MTRSMSSLVVSLDLSETDLANFSTQSRENVETLRILVDLQ</sequence>
<name>A0A117MEX1_9EURY</name>
<accession>A0A117MEX1</accession>
<protein>
    <submittedName>
        <fullName evidence="1">Uncharacterized protein</fullName>
    </submittedName>
</protein>
<dbReference type="Proteomes" id="UP000054598">
    <property type="component" value="Unassembled WGS sequence"/>
</dbReference>